<dbReference type="OrthoDB" id="5598079at2759"/>
<gene>
    <name evidence="4" type="ORF">GSI_12425</name>
</gene>
<dbReference type="AlphaFoldDB" id="A0A2G8RVK5"/>
<dbReference type="Pfam" id="PF07727">
    <property type="entry name" value="RVT_2"/>
    <property type="match status" value="1"/>
</dbReference>
<proteinExistence type="predicted"/>
<feature type="domain" description="Reverse transcriptase Ty1/copia-type" evidence="2">
    <location>
        <begin position="436"/>
        <end position="573"/>
    </location>
</feature>
<evidence type="ECO:0000313" key="4">
    <source>
        <dbReference type="EMBL" id="PIL25514.1"/>
    </source>
</evidence>
<evidence type="ECO:0000259" key="3">
    <source>
        <dbReference type="Pfam" id="PF22936"/>
    </source>
</evidence>
<evidence type="ECO:0000313" key="5">
    <source>
        <dbReference type="Proteomes" id="UP000230002"/>
    </source>
</evidence>
<feature type="compositionally biased region" description="Pro residues" evidence="1">
    <location>
        <begin position="168"/>
        <end position="238"/>
    </location>
</feature>
<accession>A0A2G8RVK5</accession>
<dbReference type="EMBL" id="AYKW01000052">
    <property type="protein sequence ID" value="PIL25514.1"/>
    <property type="molecule type" value="Genomic_DNA"/>
</dbReference>
<evidence type="ECO:0000256" key="1">
    <source>
        <dbReference type="SAM" id="MobiDB-lite"/>
    </source>
</evidence>
<keyword evidence="5" id="KW-1185">Reference proteome</keyword>
<dbReference type="InterPro" id="IPR054722">
    <property type="entry name" value="PolX-like_BBD"/>
</dbReference>
<protein>
    <submittedName>
        <fullName evidence="4">Uncharacterized protein</fullName>
    </submittedName>
</protein>
<sequence length="596" mass="65355">MHYAGVAIVGPGSGSALQSISDRSSSLSSPAAMHWNTGTGASSDMTPHCHWFRSYSPHSISIRLANSHIVYSEGLGSVAFQPADNLLSVFYLTREKGYTVKLCELSVLFYHQGQLRFEAQVNNNNVSYLPLDDVDVPGGPEDTAPPENGVPGVPELHNQGGDDDYDDPAPPAPPAPPALPAPQPPPPPHQLSPPPRQPSLPRSPSPLASLPPAPPPVPSPSPPPVWPPPAPVTRPPAPSVHQEAQNCAGFRPYPALAHKELPTRSSHPQGSLNERVLEHQNLVPQRLCIRSASPAPPPLPEPERSSSPDPLIEAPVDAPAAPELCRVFSNRPRSPLPSPTSSDDELDLISRDSDEEALHAMLAGIEDVYSDPSFDYLSYDEALEVSFKSVAEQASKANQEHFGEPRSMSEVMVLEPEECNKWLKVAQDELQSLVKNGTFELVLLPSGRKAIGFWWVFWVKRNADGSIECYKGRLIAKGFSQRPGFEYNETFDMPKWTSIRAILALAALKDLELESVDISSAYLNGELKEEVYMCQPDGFEEKTPQWVWRLRKTLYGLKQAGWCWHEKLDKVLSTSWALSDSPGVPAQWCVTHPCIR</sequence>
<dbReference type="InterPro" id="IPR013103">
    <property type="entry name" value="RVT_2"/>
</dbReference>
<dbReference type="STRING" id="1077348.A0A2G8RVK5"/>
<name>A0A2G8RVK5_9APHY</name>
<evidence type="ECO:0000259" key="2">
    <source>
        <dbReference type="Pfam" id="PF07727"/>
    </source>
</evidence>
<dbReference type="Pfam" id="PF22936">
    <property type="entry name" value="Pol_BBD"/>
    <property type="match status" value="1"/>
</dbReference>
<reference evidence="4 5" key="1">
    <citation type="journal article" date="2015" name="Sci. Rep.">
        <title>Chromosome-level genome map provides insights into diverse defense mechanisms in the medicinal fungus Ganoderma sinense.</title>
        <authorList>
            <person name="Zhu Y."/>
            <person name="Xu J."/>
            <person name="Sun C."/>
            <person name="Zhou S."/>
            <person name="Xu H."/>
            <person name="Nelson D.R."/>
            <person name="Qian J."/>
            <person name="Song J."/>
            <person name="Luo H."/>
            <person name="Xiang L."/>
            <person name="Li Y."/>
            <person name="Xu Z."/>
            <person name="Ji A."/>
            <person name="Wang L."/>
            <person name="Lu S."/>
            <person name="Hayward A."/>
            <person name="Sun W."/>
            <person name="Li X."/>
            <person name="Schwartz D.C."/>
            <person name="Wang Y."/>
            <person name="Chen S."/>
        </authorList>
    </citation>
    <scope>NUCLEOTIDE SEQUENCE [LARGE SCALE GENOMIC DNA]</scope>
    <source>
        <strain evidence="4 5">ZZ0214-1</strain>
    </source>
</reference>
<feature type="domain" description="Retrovirus-related Pol polyprotein from transposon TNT 1-94-like beta-barrel" evidence="3">
    <location>
        <begin position="35"/>
        <end position="85"/>
    </location>
</feature>
<dbReference type="Proteomes" id="UP000230002">
    <property type="component" value="Unassembled WGS sequence"/>
</dbReference>
<feature type="region of interest" description="Disordered" evidence="1">
    <location>
        <begin position="132"/>
        <end position="315"/>
    </location>
</feature>
<comment type="caution">
    <text evidence="4">The sequence shown here is derived from an EMBL/GenBank/DDBJ whole genome shotgun (WGS) entry which is preliminary data.</text>
</comment>
<feature type="compositionally biased region" description="Polar residues" evidence="1">
    <location>
        <begin position="263"/>
        <end position="272"/>
    </location>
</feature>
<organism evidence="4 5">
    <name type="scientific">Ganoderma sinense ZZ0214-1</name>
    <dbReference type="NCBI Taxonomy" id="1077348"/>
    <lineage>
        <taxon>Eukaryota</taxon>
        <taxon>Fungi</taxon>
        <taxon>Dikarya</taxon>
        <taxon>Basidiomycota</taxon>
        <taxon>Agaricomycotina</taxon>
        <taxon>Agaricomycetes</taxon>
        <taxon>Polyporales</taxon>
        <taxon>Polyporaceae</taxon>
        <taxon>Ganoderma</taxon>
    </lineage>
</organism>